<feature type="chain" id="PRO_5029509703" evidence="2">
    <location>
        <begin position="30"/>
        <end position="243"/>
    </location>
</feature>
<accession>A0A7J6P424</accession>
<sequence length="243" mass="27027">MSRGCEVTQLLLLMFISLSTVTILPRVSRNNTKERTGQAQVDREFHLLPHRVTIRESKASPGSEGVILGSAQSIATQWPLLVARSWMARWLENGRYGFAEAYRLAEECRLRKMGISKEELTQGTKREAHDREEWDARTEPSTEELPESHSDAECGSVSVESASSVDSTESSRAVDAQERAKMEDGTRGVIHLVNATNSGGDKNSSIATARDAGLTSEQYLAVSYTVLWKRKTPRNELMNISEI</sequence>
<organism evidence="3 4">
    <name type="scientific">Perkinsus olseni</name>
    <name type="common">Perkinsus atlanticus</name>
    <dbReference type="NCBI Taxonomy" id="32597"/>
    <lineage>
        <taxon>Eukaryota</taxon>
        <taxon>Sar</taxon>
        <taxon>Alveolata</taxon>
        <taxon>Perkinsozoa</taxon>
        <taxon>Perkinsea</taxon>
        <taxon>Perkinsida</taxon>
        <taxon>Perkinsidae</taxon>
        <taxon>Perkinsus</taxon>
    </lineage>
</organism>
<evidence type="ECO:0000313" key="3">
    <source>
        <dbReference type="EMBL" id="KAF4690838.1"/>
    </source>
</evidence>
<gene>
    <name evidence="3" type="ORF">FOZ60_016810</name>
</gene>
<feature type="compositionally biased region" description="Basic and acidic residues" evidence="1">
    <location>
        <begin position="120"/>
        <end position="152"/>
    </location>
</feature>
<dbReference type="EMBL" id="JABANP010000091">
    <property type="protein sequence ID" value="KAF4690838.1"/>
    <property type="molecule type" value="Genomic_DNA"/>
</dbReference>
<evidence type="ECO:0000256" key="2">
    <source>
        <dbReference type="SAM" id="SignalP"/>
    </source>
</evidence>
<proteinExistence type="predicted"/>
<comment type="caution">
    <text evidence="3">The sequence shown here is derived from an EMBL/GenBank/DDBJ whole genome shotgun (WGS) entry which is preliminary data.</text>
</comment>
<dbReference type="Proteomes" id="UP000541610">
    <property type="component" value="Unassembled WGS sequence"/>
</dbReference>
<feature type="region of interest" description="Disordered" evidence="1">
    <location>
        <begin position="120"/>
        <end position="184"/>
    </location>
</feature>
<name>A0A7J6P424_PEROL</name>
<evidence type="ECO:0000256" key="1">
    <source>
        <dbReference type="SAM" id="MobiDB-lite"/>
    </source>
</evidence>
<protein>
    <submittedName>
        <fullName evidence="3">Uncharacterized protein</fullName>
    </submittedName>
</protein>
<dbReference type="AlphaFoldDB" id="A0A7J6P424"/>
<feature type="signal peptide" evidence="2">
    <location>
        <begin position="1"/>
        <end position="29"/>
    </location>
</feature>
<dbReference type="OrthoDB" id="333966at2759"/>
<feature type="compositionally biased region" description="Low complexity" evidence="1">
    <location>
        <begin position="156"/>
        <end position="174"/>
    </location>
</feature>
<evidence type="ECO:0000313" key="4">
    <source>
        <dbReference type="Proteomes" id="UP000541610"/>
    </source>
</evidence>
<reference evidence="3 4" key="1">
    <citation type="submission" date="2020-04" db="EMBL/GenBank/DDBJ databases">
        <title>Perkinsus olseni comparative genomics.</title>
        <authorList>
            <person name="Bogema D.R."/>
        </authorList>
    </citation>
    <scope>NUCLEOTIDE SEQUENCE [LARGE SCALE GENOMIC DNA]</scope>
    <source>
        <strain evidence="3">00978-12</strain>
    </source>
</reference>
<keyword evidence="2" id="KW-0732">Signal</keyword>
<feature type="compositionally biased region" description="Basic and acidic residues" evidence="1">
    <location>
        <begin position="175"/>
        <end position="184"/>
    </location>
</feature>